<dbReference type="PIRSF" id="PIRSF000097">
    <property type="entry name" value="AKR"/>
    <property type="match status" value="1"/>
</dbReference>
<dbReference type="InterPro" id="IPR018170">
    <property type="entry name" value="Aldo/ket_reductase_CS"/>
</dbReference>
<dbReference type="InterPro" id="IPR044494">
    <property type="entry name" value="AKR3C2/3"/>
</dbReference>
<dbReference type="GO" id="GO:0016652">
    <property type="term" value="F:oxidoreductase activity, acting on NAD(P)H as acceptor"/>
    <property type="evidence" value="ECO:0007669"/>
    <property type="project" value="InterPro"/>
</dbReference>
<dbReference type="HOGENOM" id="CLU_023205_0_3_1"/>
<keyword evidence="3" id="KW-0560">Oxidoreductase</keyword>
<evidence type="ECO:0000259" key="7">
    <source>
        <dbReference type="Pfam" id="PF00248"/>
    </source>
</evidence>
<dbReference type="Pfam" id="PF00248">
    <property type="entry name" value="Aldo_ket_red"/>
    <property type="match status" value="2"/>
</dbReference>
<name>A0A067MTT4_BOTB1</name>
<evidence type="ECO:0000313" key="9">
    <source>
        <dbReference type="Proteomes" id="UP000027195"/>
    </source>
</evidence>
<proteinExistence type="inferred from homology"/>
<comment type="similarity">
    <text evidence="1">Belongs to the aldo/keto reductase family.</text>
</comment>
<feature type="site" description="Lowers pKa of active site Tyr" evidence="6">
    <location>
        <position position="76"/>
    </location>
</feature>
<dbReference type="SUPFAM" id="SSF51430">
    <property type="entry name" value="NAD(P)-linked oxidoreductase"/>
    <property type="match status" value="1"/>
</dbReference>
<dbReference type="Gene3D" id="3.20.20.100">
    <property type="entry name" value="NADP-dependent oxidoreductase domain"/>
    <property type="match status" value="1"/>
</dbReference>
<dbReference type="GO" id="GO:0016616">
    <property type="term" value="F:oxidoreductase activity, acting on the CH-OH group of donors, NAD or NADP as acceptor"/>
    <property type="evidence" value="ECO:0007669"/>
    <property type="project" value="UniProtKB-ARBA"/>
</dbReference>
<reference evidence="9" key="1">
    <citation type="journal article" date="2014" name="Proc. Natl. Acad. Sci. U.S.A.">
        <title>Extensive sampling of basidiomycete genomes demonstrates inadequacy of the white-rot/brown-rot paradigm for wood decay fungi.</title>
        <authorList>
            <person name="Riley R."/>
            <person name="Salamov A.A."/>
            <person name="Brown D.W."/>
            <person name="Nagy L.G."/>
            <person name="Floudas D."/>
            <person name="Held B.W."/>
            <person name="Levasseur A."/>
            <person name="Lombard V."/>
            <person name="Morin E."/>
            <person name="Otillar R."/>
            <person name="Lindquist E.A."/>
            <person name="Sun H."/>
            <person name="LaButti K.M."/>
            <person name="Schmutz J."/>
            <person name="Jabbour D."/>
            <person name="Luo H."/>
            <person name="Baker S.E."/>
            <person name="Pisabarro A.G."/>
            <person name="Walton J.D."/>
            <person name="Blanchette R.A."/>
            <person name="Henrissat B."/>
            <person name="Martin F."/>
            <person name="Cullen D."/>
            <person name="Hibbett D.S."/>
            <person name="Grigoriev I.V."/>
        </authorList>
    </citation>
    <scope>NUCLEOTIDE SEQUENCE [LARGE SCALE GENOMIC DNA]</scope>
    <source>
        <strain evidence="9">FD-172 SS1</strain>
    </source>
</reference>
<dbReference type="InterPro" id="IPR020471">
    <property type="entry name" value="AKR"/>
</dbReference>
<evidence type="ECO:0000313" key="8">
    <source>
        <dbReference type="EMBL" id="KDQ19014.1"/>
    </source>
</evidence>
<dbReference type="PRINTS" id="PR00069">
    <property type="entry name" value="ALDKETRDTASE"/>
</dbReference>
<dbReference type="InterPro" id="IPR036812">
    <property type="entry name" value="NAD(P)_OxRdtase_dom_sf"/>
</dbReference>
<dbReference type="Proteomes" id="UP000027195">
    <property type="component" value="Unassembled WGS sequence"/>
</dbReference>
<evidence type="ECO:0000256" key="5">
    <source>
        <dbReference type="PIRSR" id="PIRSR000097-2"/>
    </source>
</evidence>
<dbReference type="FunCoup" id="A0A067MTT4">
    <property type="interactions" value="215"/>
</dbReference>
<sequence>MPFSDLTLNDGHKIPQIAFGTGSALYEKDAADAVEQALNNGFDHIDTAQVYHNEESVGAALRDSGVSRSEVFITTKYGGGNIREELEKSLTKLGVTYVDLYLIHFPASVEKDFAGSWEEFEKIKKDGLAKSIGVSNFTVDHLKKILETANIVPAVNQIRYNPYNHAEHASLLRFAAEKGIIIEAYGSLAPITKKPGGPVDVPVAQAAARLGATPAQVIFSWVKAKGAVIVTTTSKKERLQEYLGVGDLPPLTQEEIEAIDAAGLVPWHNKTVNLCGLDVPRSVLLTVILFLFVIASSRLRCY</sequence>
<feature type="active site" description="Proton donor" evidence="4">
    <location>
        <position position="51"/>
    </location>
</feature>
<evidence type="ECO:0000256" key="6">
    <source>
        <dbReference type="PIRSR" id="PIRSR000097-3"/>
    </source>
</evidence>
<feature type="domain" description="NADP-dependent oxidoreductase" evidence="7">
    <location>
        <begin position="23"/>
        <end position="189"/>
    </location>
</feature>
<dbReference type="InParanoid" id="A0A067MTT4"/>
<feature type="binding site" evidence="5">
    <location>
        <position position="104"/>
    </location>
    <ligand>
        <name>substrate</name>
    </ligand>
</feature>
<dbReference type="PANTHER" id="PTHR43827">
    <property type="entry name" value="2,5-DIKETO-D-GLUCONIC ACID REDUCTASE"/>
    <property type="match status" value="1"/>
</dbReference>
<dbReference type="PANTHER" id="PTHR43827:SF3">
    <property type="entry name" value="NADP-DEPENDENT OXIDOREDUCTASE DOMAIN-CONTAINING PROTEIN"/>
    <property type="match status" value="1"/>
</dbReference>
<keyword evidence="2" id="KW-0521">NADP</keyword>
<dbReference type="FunFam" id="3.20.20.100:FF:000002">
    <property type="entry name" value="2,5-diketo-D-gluconic acid reductase A"/>
    <property type="match status" value="1"/>
</dbReference>
<dbReference type="OrthoDB" id="416253at2759"/>
<organism evidence="8 9">
    <name type="scientific">Botryobasidium botryosum (strain FD-172 SS1)</name>
    <dbReference type="NCBI Taxonomy" id="930990"/>
    <lineage>
        <taxon>Eukaryota</taxon>
        <taxon>Fungi</taxon>
        <taxon>Dikarya</taxon>
        <taxon>Basidiomycota</taxon>
        <taxon>Agaricomycotina</taxon>
        <taxon>Agaricomycetes</taxon>
        <taxon>Cantharellales</taxon>
        <taxon>Botryobasidiaceae</taxon>
        <taxon>Botryobasidium</taxon>
    </lineage>
</organism>
<dbReference type="InterPro" id="IPR023210">
    <property type="entry name" value="NADP_OxRdtase_dom"/>
</dbReference>
<dbReference type="EMBL" id="KL198020">
    <property type="protein sequence ID" value="KDQ19014.1"/>
    <property type="molecule type" value="Genomic_DNA"/>
</dbReference>
<keyword evidence="9" id="KW-1185">Reference proteome</keyword>
<dbReference type="CDD" id="cd19120">
    <property type="entry name" value="AKR_AKR3C2-3"/>
    <property type="match status" value="1"/>
</dbReference>
<dbReference type="STRING" id="930990.A0A067MTT4"/>
<evidence type="ECO:0000256" key="4">
    <source>
        <dbReference type="PIRSR" id="PIRSR000097-1"/>
    </source>
</evidence>
<evidence type="ECO:0000256" key="1">
    <source>
        <dbReference type="ARBA" id="ARBA00007905"/>
    </source>
</evidence>
<accession>A0A067MTT4</accession>
<dbReference type="PROSITE" id="PS00062">
    <property type="entry name" value="ALDOKETO_REDUCTASE_2"/>
    <property type="match status" value="1"/>
</dbReference>
<feature type="domain" description="NADP-dependent oxidoreductase" evidence="7">
    <location>
        <begin position="205"/>
        <end position="262"/>
    </location>
</feature>
<protein>
    <recommendedName>
        <fullName evidence="7">NADP-dependent oxidoreductase domain-containing protein</fullName>
    </recommendedName>
</protein>
<gene>
    <name evidence="8" type="ORF">BOTBODRAFT_28493</name>
</gene>
<dbReference type="AlphaFoldDB" id="A0A067MTT4"/>
<evidence type="ECO:0000256" key="2">
    <source>
        <dbReference type="ARBA" id="ARBA00022857"/>
    </source>
</evidence>
<evidence type="ECO:0000256" key="3">
    <source>
        <dbReference type="ARBA" id="ARBA00023002"/>
    </source>
</evidence>